<evidence type="ECO:0000256" key="1">
    <source>
        <dbReference type="ARBA" id="ARBA00004141"/>
    </source>
</evidence>
<keyword evidence="17" id="KW-1185">Reference proteome</keyword>
<keyword evidence="9" id="KW-1015">Disulfide bond</keyword>
<evidence type="ECO:0000256" key="3">
    <source>
        <dbReference type="ARBA" id="ARBA00007200"/>
    </source>
</evidence>
<evidence type="ECO:0000313" key="17">
    <source>
        <dbReference type="Proteomes" id="UP001652642"/>
    </source>
</evidence>
<dbReference type="Gene3D" id="3.10.100.10">
    <property type="entry name" value="Mannose-Binding Protein A, subunit A"/>
    <property type="match status" value="1"/>
</dbReference>
<dbReference type="Gene3D" id="2.60.60.20">
    <property type="entry name" value="PLAT/LH2 domain"/>
    <property type="match status" value="1"/>
</dbReference>
<keyword evidence="7 13" id="KW-1133">Transmembrane helix</keyword>
<dbReference type="InterPro" id="IPR046338">
    <property type="entry name" value="GAIN_dom_sf"/>
</dbReference>
<evidence type="ECO:0000256" key="9">
    <source>
        <dbReference type="ARBA" id="ARBA00023157"/>
    </source>
</evidence>
<keyword evidence="4" id="KW-0964">Secreted</keyword>
<proteinExistence type="inferred from homology"/>
<dbReference type="InterPro" id="IPR057244">
    <property type="entry name" value="GAIN_B"/>
</dbReference>
<evidence type="ECO:0000256" key="7">
    <source>
        <dbReference type="ARBA" id="ARBA00022989"/>
    </source>
</evidence>
<feature type="transmembrane region" description="Helical" evidence="13">
    <location>
        <begin position="1280"/>
        <end position="1302"/>
    </location>
</feature>
<keyword evidence="6 14" id="KW-0732">Signal</keyword>
<evidence type="ECO:0000256" key="4">
    <source>
        <dbReference type="ARBA" id="ARBA00022525"/>
    </source>
</evidence>
<gene>
    <name evidence="18" type="primary">LOC110076331</name>
</gene>
<keyword evidence="5 13" id="KW-0812">Transmembrane</keyword>
<feature type="compositionally biased region" description="Polar residues" evidence="12">
    <location>
        <begin position="305"/>
        <end position="318"/>
    </location>
</feature>
<dbReference type="PRINTS" id="PR01433">
    <property type="entry name" value="POLYCYSTIN2"/>
</dbReference>
<feature type="transmembrane region" description="Helical" evidence="13">
    <location>
        <begin position="1867"/>
        <end position="1893"/>
    </location>
</feature>
<evidence type="ECO:0000256" key="6">
    <source>
        <dbReference type="ARBA" id="ARBA00022729"/>
    </source>
</evidence>
<evidence type="ECO:0000256" key="2">
    <source>
        <dbReference type="ARBA" id="ARBA00004613"/>
    </source>
</evidence>
<protein>
    <submittedName>
        <fullName evidence="18">LOW QUALITY PROTEIN: polycystin-1-like protein 3</fullName>
    </submittedName>
</protein>
<dbReference type="SUPFAM" id="SSF56436">
    <property type="entry name" value="C-type lectin-like"/>
    <property type="match status" value="1"/>
</dbReference>
<dbReference type="RefSeq" id="XP_072836901.1">
    <property type="nucleotide sequence ID" value="XM_072980800.1"/>
</dbReference>
<keyword evidence="8 13" id="KW-0472">Membrane</keyword>
<feature type="compositionally biased region" description="Low complexity" evidence="12">
    <location>
        <begin position="340"/>
        <end position="359"/>
    </location>
</feature>
<dbReference type="SUPFAM" id="SSF49723">
    <property type="entry name" value="Lipase/lipooxygenase domain (PLAT/LH2 domain)"/>
    <property type="match status" value="1"/>
</dbReference>
<feature type="transmembrane region" description="Helical" evidence="13">
    <location>
        <begin position="1677"/>
        <end position="1696"/>
    </location>
</feature>
<evidence type="ECO:0000313" key="18">
    <source>
        <dbReference type="RefSeq" id="XP_072836901.1"/>
    </source>
</evidence>
<dbReference type="CDD" id="cd00037">
    <property type="entry name" value="CLECT"/>
    <property type="match status" value="1"/>
</dbReference>
<dbReference type="GeneID" id="110076331"/>
<dbReference type="InterPro" id="IPR016186">
    <property type="entry name" value="C-type_lectin-like/link_sf"/>
</dbReference>
<dbReference type="InterPro" id="IPR042060">
    <property type="entry name" value="PLAT_polycystin1"/>
</dbReference>
<feature type="region of interest" description="Disordered" evidence="12">
    <location>
        <begin position="242"/>
        <end position="385"/>
    </location>
</feature>
<organism evidence="17 18">
    <name type="scientific">Pogona vitticeps</name>
    <name type="common">central bearded dragon</name>
    <dbReference type="NCBI Taxonomy" id="103695"/>
    <lineage>
        <taxon>Eukaryota</taxon>
        <taxon>Metazoa</taxon>
        <taxon>Chordata</taxon>
        <taxon>Craniata</taxon>
        <taxon>Vertebrata</taxon>
        <taxon>Euteleostomi</taxon>
        <taxon>Lepidosauria</taxon>
        <taxon>Squamata</taxon>
        <taxon>Bifurcata</taxon>
        <taxon>Unidentata</taxon>
        <taxon>Episquamata</taxon>
        <taxon>Toxicofera</taxon>
        <taxon>Iguania</taxon>
        <taxon>Acrodonta</taxon>
        <taxon>Agamidae</taxon>
        <taxon>Amphibolurinae</taxon>
        <taxon>Pogona</taxon>
    </lineage>
</organism>
<dbReference type="Proteomes" id="UP001652642">
    <property type="component" value="Chromosome 10"/>
</dbReference>
<dbReference type="InterPro" id="IPR013122">
    <property type="entry name" value="PKD1_2_channel"/>
</dbReference>
<feature type="compositionally biased region" description="Polar residues" evidence="12">
    <location>
        <begin position="360"/>
        <end position="370"/>
    </location>
</feature>
<keyword evidence="10" id="KW-0325">Glycoprotein</keyword>
<accession>A0ABM5EUS6</accession>
<evidence type="ECO:0000256" key="11">
    <source>
        <dbReference type="PROSITE-ProRule" id="PRU00152"/>
    </source>
</evidence>
<dbReference type="SMART" id="SM00303">
    <property type="entry name" value="GPS"/>
    <property type="match status" value="1"/>
</dbReference>
<evidence type="ECO:0000256" key="12">
    <source>
        <dbReference type="SAM" id="MobiDB-lite"/>
    </source>
</evidence>
<feature type="transmembrane region" description="Helical" evidence="13">
    <location>
        <begin position="1765"/>
        <end position="1785"/>
    </location>
</feature>
<reference evidence="18" key="1">
    <citation type="submission" date="2025-08" db="UniProtKB">
        <authorList>
            <consortium name="RefSeq"/>
        </authorList>
    </citation>
    <scope>IDENTIFICATION</scope>
</reference>
<dbReference type="InterPro" id="IPR016187">
    <property type="entry name" value="CTDL_fold"/>
</dbReference>
<dbReference type="PANTHER" id="PTHR10877:SF136">
    <property type="entry name" value="POLYCYSTIN-1-LIKE PROTEIN 3"/>
    <property type="match status" value="1"/>
</dbReference>
<feature type="domain" description="PLAT" evidence="15">
    <location>
        <begin position="855"/>
        <end position="972"/>
    </location>
</feature>
<dbReference type="Gene3D" id="1.10.287.70">
    <property type="match status" value="1"/>
</dbReference>
<feature type="transmembrane region" description="Helical" evidence="13">
    <location>
        <begin position="1716"/>
        <end position="1733"/>
    </location>
</feature>
<dbReference type="InterPro" id="IPR003915">
    <property type="entry name" value="PKD_2"/>
</dbReference>
<feature type="region of interest" description="Disordered" evidence="12">
    <location>
        <begin position="1547"/>
        <end position="1567"/>
    </location>
</feature>
<dbReference type="Gene3D" id="2.60.220.50">
    <property type="match status" value="1"/>
</dbReference>
<dbReference type="InterPro" id="IPR001024">
    <property type="entry name" value="PLAT/LH2_dom"/>
</dbReference>
<dbReference type="SMART" id="SM00308">
    <property type="entry name" value="LH2"/>
    <property type="match status" value="1"/>
</dbReference>
<comment type="similarity">
    <text evidence="3">Belongs to the polycystin family.</text>
</comment>
<feature type="domain" description="GAIN-B" evidence="16">
    <location>
        <begin position="642"/>
        <end position="797"/>
    </location>
</feature>
<evidence type="ECO:0000256" key="8">
    <source>
        <dbReference type="ARBA" id="ARBA00023136"/>
    </source>
</evidence>
<dbReference type="Pfam" id="PF01825">
    <property type="entry name" value="GPS"/>
    <property type="match status" value="1"/>
</dbReference>
<dbReference type="InterPro" id="IPR051223">
    <property type="entry name" value="Polycystin"/>
</dbReference>
<dbReference type="PANTHER" id="PTHR10877">
    <property type="entry name" value="POLYCYSTIN FAMILY MEMBER"/>
    <property type="match status" value="1"/>
</dbReference>
<evidence type="ECO:0000256" key="14">
    <source>
        <dbReference type="SAM" id="SignalP"/>
    </source>
</evidence>
<evidence type="ECO:0000259" key="16">
    <source>
        <dbReference type="PROSITE" id="PS50221"/>
    </source>
</evidence>
<feature type="compositionally biased region" description="Low complexity" evidence="12">
    <location>
        <begin position="1929"/>
        <end position="1939"/>
    </location>
</feature>
<evidence type="ECO:0000259" key="15">
    <source>
        <dbReference type="PROSITE" id="PS50095"/>
    </source>
</evidence>
<dbReference type="InterPro" id="IPR036392">
    <property type="entry name" value="PLAT/LH2_dom_sf"/>
</dbReference>
<evidence type="ECO:0000256" key="13">
    <source>
        <dbReference type="SAM" id="Phobius"/>
    </source>
</evidence>
<dbReference type="Pfam" id="PF01477">
    <property type="entry name" value="PLAT"/>
    <property type="match status" value="1"/>
</dbReference>
<dbReference type="PROSITE" id="PS50221">
    <property type="entry name" value="GAIN_B"/>
    <property type="match status" value="1"/>
</dbReference>
<dbReference type="InterPro" id="IPR000203">
    <property type="entry name" value="GPS"/>
</dbReference>
<name>A0ABM5EUS6_9SAUR</name>
<feature type="region of interest" description="Disordered" evidence="12">
    <location>
        <begin position="1929"/>
        <end position="1948"/>
    </location>
</feature>
<evidence type="ECO:0000256" key="10">
    <source>
        <dbReference type="ARBA" id="ARBA00023180"/>
    </source>
</evidence>
<feature type="transmembrane region" description="Helical" evidence="13">
    <location>
        <begin position="1629"/>
        <end position="1651"/>
    </location>
</feature>
<dbReference type="PROSITE" id="PS50095">
    <property type="entry name" value="PLAT"/>
    <property type="match status" value="1"/>
</dbReference>
<dbReference type="InterPro" id="IPR046791">
    <property type="entry name" value="Polycystin_dom"/>
</dbReference>
<dbReference type="Pfam" id="PF20519">
    <property type="entry name" value="Polycystin_dom"/>
    <property type="match status" value="1"/>
</dbReference>
<dbReference type="CDD" id="cd01752">
    <property type="entry name" value="PLAT_polycystin"/>
    <property type="match status" value="1"/>
</dbReference>
<comment type="subcellular location">
    <subcellularLocation>
        <location evidence="1">Membrane</location>
        <topology evidence="1">Multi-pass membrane protein</topology>
    </subcellularLocation>
    <subcellularLocation>
        <location evidence="2">Secreted</location>
    </subcellularLocation>
</comment>
<feature type="transmembrane region" description="Helical" evidence="13">
    <location>
        <begin position="1806"/>
        <end position="1832"/>
    </location>
</feature>
<evidence type="ECO:0000256" key="5">
    <source>
        <dbReference type="ARBA" id="ARBA00022692"/>
    </source>
</evidence>
<feature type="signal peptide" evidence="14">
    <location>
        <begin position="1"/>
        <end position="20"/>
    </location>
</feature>
<sequence>MEQPLWMWLVLSVGVCVAQGAPEPPCPLRGEEACYQVVQRLAGFQEAHQWCERHQARLLHAWDHRTQELLQGHLELRTSIWIDSGAQAPHEHGHHRHHHGGLPHGCKALLRTEHGFLATTEACSQKLFFVCESDLPNRIRRDMVTSAHPVSPGGQGRPTPLCKVSQVLLEHRPATGRGGGLVGLTVSQLGWANVQKPLRCSLVRGAGSKGERVAVAPHTSPPSSFCQRSSCRQLTCWRNRAETTPSLPGTSRPPATDPPRPSRAETLSSIPTPARPTHPAPGTQPLRGTQPGRSTAWDEPLDHQLGTSTRSQSDTPESTPGLPSEIGTQVDGHLGSESEPPSTNASPPGPGSSPRAAPTDQSAAGSTTERPTPSPPPPWASFTFRTQEGLPPEASRQMLEETLSDFNRAVQTSQEGPQGLEEAAERLKLLTSTPALLSKDAQASATHSLLSLSSRLPTVPPGLLAAGTARPSSEATAAASQALFGCFSNLLQAMNESSGEQQQEPAALEETLSALPLIQRGLLLGRSSVSAVSPMLSTSLSRCSAPSLPLSSFHLHLPKAMSVTFPSASALAPVLGKHRKVLVQVACFAFNPFRQLDGKRMKSVANVALAAHPEEPLPVQNLTEEIEIALEGDAEMGEPSRVSLNASARMLDIVVNVTSLEDALLVSVRPNAPLQITVRLSAHPDGSHELLNTTLPRAEWQQDGAYVWVIPPENFRHGLGTYYFSAGMPSQVHANVTLSVDVISAGCYYWARQHQAWRTDGCRVGPQSTLNRTQCLCSHLSFFGRVVIILPHIIRLQHMGLLLSRVGQNPTGLALLGSLLLAYGAAFLWARWKQRADVGKVRVTILAENDPTACHLYLVQVFTGYRRGASTSAQVILTLYGTEGRSRPRLLGHPQAPSFERGGMDAFLLTTRRSLGNLHAVRLWHDNAGSHPSWFVCQVVVHDLHTGKRWYFLCDSWLASDMDDGQVDKVFVIASEKERLSFRHLFWEGLVQKVTQEHLWLSVVTCSPWSPFSRIQRLSCCLALLLCSMLINIMFWKEPQEDNQQTEAPFMVTWQELVVSVEATLLLLPLQLLIVHIFQMVHAPVPEPSPATAKPWQPGLLPKSVTSLTHVHQELMETLGFLYKNRLCQHRDVDGFPNSRQNVPELVAFLCDLVSSHLQHSEDPEAPVQERSCNLHSYLCHVVKDLEAQLRRLDWDTLPRPYDHLHAADQLHKLWQNLEQQQQRQQPSPHPSAEETWPHRCCCCCFCPPRASPRQRSLAVEGPAQGPPPPLFCRPLPRRFGIICWAVLGTLSLIAGFFTLLYSLRMDRNQAGHWAVTILLSTLQNVFLMQPLKVLALTGVFSLMRKETWEDKGVEQQLRHMVCLLTEKHLRPESPGWGAWAGPLHRPPPLQPSARPTERALKEKKLFLAVREIAVQLAFLAVLMVLSYTERGVNEFYLSDTLQKSFAYELDSVATPEDLYSWAGDTLLPAVYRDAQGEAPKRRWESRSAHLRWLPSLKSFCLAAKLTFPFLPSEMAMDGNAFLVGSVRLRQIRTAAVAPPKPGPFVLLDPDEGKETAPSWGPSSRRGGAHETVWVYQSETTLQEYPIWGKMGLYPGSGYVADLGTNASHAARVLRYLERNKWLDRHTQAIFVEFVVYNVNVNLFCVVTLILENNGLGALLNKVDLQILHLYPNVNTIIPMACAHIAFLLFLLYYLLAQGQRLVRQRLGYFRSKGNLLDAGAVLIGVAIVGLYVKRTLLAESILRQHRQNRHQFISFYGMAEVDSALTYLIAFLLALTTVKLWNLLRLSPRMYLITQTLQKAWDEVMGFLLVLLVLLAGYSIVCNLLFGWSIYDYKTFFDSAVTIVGLLIGIFDYEEVIALDPVLGSILISTSIISMVFVIINLFVSVLLTVFGREMKAAKASKEESMMQLIQLKLSLLLGIKQRAQQAEAPGPGEGQAASCGIPPPVK</sequence>
<dbReference type="Pfam" id="PF08016">
    <property type="entry name" value="PKD_channel"/>
    <property type="match status" value="1"/>
</dbReference>
<comment type="caution">
    <text evidence="11">Lacks conserved residue(s) required for the propagation of feature annotation.</text>
</comment>
<feature type="chain" id="PRO_5046569206" evidence="14">
    <location>
        <begin position="21"/>
        <end position="1948"/>
    </location>
</feature>